<dbReference type="EMBL" id="SMOL01000458">
    <property type="protein sequence ID" value="KAB2612441.1"/>
    <property type="molecule type" value="Genomic_DNA"/>
</dbReference>
<reference evidence="3" key="2">
    <citation type="submission" date="2019-10" db="EMBL/GenBank/DDBJ databases">
        <title>A de novo genome assembly of a pear dwarfing rootstock.</title>
        <authorList>
            <person name="Wang F."/>
            <person name="Wang J."/>
            <person name="Li S."/>
            <person name="Zhang Y."/>
            <person name="Fang M."/>
            <person name="Ma L."/>
            <person name="Zhao Y."/>
            <person name="Jiang S."/>
        </authorList>
    </citation>
    <scope>NUCLEOTIDE SEQUENCE [LARGE SCALE GENOMIC DNA]</scope>
</reference>
<name>A0A5N5GF77_9ROSA</name>
<keyword evidence="3" id="KW-1185">Reference proteome</keyword>
<evidence type="ECO:0000313" key="3">
    <source>
        <dbReference type="Proteomes" id="UP000327157"/>
    </source>
</evidence>
<dbReference type="AlphaFoldDB" id="A0A5N5GF77"/>
<sequence>MCLMGSGESFIHGIDGEATAQGCDGDQADQEEVKGSDVGVQEEGTTWVVEWEEEGDNGIFGMGEGRCGLGWDRGAMGREVVAGDGGWGKGWVGTDGDSGEDEGDLVFYFLFIFL</sequence>
<evidence type="ECO:0000256" key="1">
    <source>
        <dbReference type="SAM" id="MobiDB-lite"/>
    </source>
</evidence>
<organism evidence="2 3">
    <name type="scientific">Pyrus ussuriensis x Pyrus communis</name>
    <dbReference type="NCBI Taxonomy" id="2448454"/>
    <lineage>
        <taxon>Eukaryota</taxon>
        <taxon>Viridiplantae</taxon>
        <taxon>Streptophyta</taxon>
        <taxon>Embryophyta</taxon>
        <taxon>Tracheophyta</taxon>
        <taxon>Spermatophyta</taxon>
        <taxon>Magnoliopsida</taxon>
        <taxon>eudicotyledons</taxon>
        <taxon>Gunneridae</taxon>
        <taxon>Pentapetalae</taxon>
        <taxon>rosids</taxon>
        <taxon>fabids</taxon>
        <taxon>Rosales</taxon>
        <taxon>Rosaceae</taxon>
        <taxon>Amygdaloideae</taxon>
        <taxon>Maleae</taxon>
        <taxon>Pyrus</taxon>
    </lineage>
</organism>
<gene>
    <name evidence="2" type="ORF">D8674_034757</name>
</gene>
<reference evidence="2 3" key="3">
    <citation type="submission" date="2019-11" db="EMBL/GenBank/DDBJ databases">
        <title>A de novo genome assembly of a pear dwarfing rootstock.</title>
        <authorList>
            <person name="Wang F."/>
            <person name="Wang J."/>
            <person name="Li S."/>
            <person name="Zhang Y."/>
            <person name="Fang M."/>
            <person name="Ma L."/>
            <person name="Zhao Y."/>
            <person name="Jiang S."/>
        </authorList>
    </citation>
    <scope>NUCLEOTIDE SEQUENCE [LARGE SCALE GENOMIC DNA]</scope>
    <source>
        <strain evidence="2">S2</strain>
        <tissue evidence="2">Leaf</tissue>
    </source>
</reference>
<proteinExistence type="predicted"/>
<evidence type="ECO:0000313" key="2">
    <source>
        <dbReference type="EMBL" id="KAB2612441.1"/>
    </source>
</evidence>
<comment type="caution">
    <text evidence="2">The sequence shown here is derived from an EMBL/GenBank/DDBJ whole genome shotgun (WGS) entry which is preliminary data.</text>
</comment>
<accession>A0A5N5GF77</accession>
<dbReference type="Proteomes" id="UP000327157">
    <property type="component" value="Chromosome 9"/>
</dbReference>
<reference evidence="2 3" key="1">
    <citation type="submission" date="2019-09" db="EMBL/GenBank/DDBJ databases">
        <authorList>
            <person name="Ou C."/>
        </authorList>
    </citation>
    <scope>NUCLEOTIDE SEQUENCE [LARGE SCALE GENOMIC DNA]</scope>
    <source>
        <strain evidence="2">S2</strain>
        <tissue evidence="2">Leaf</tissue>
    </source>
</reference>
<feature type="region of interest" description="Disordered" evidence="1">
    <location>
        <begin position="15"/>
        <end position="42"/>
    </location>
</feature>
<protein>
    <submittedName>
        <fullName evidence="2">Uncharacterized protein</fullName>
    </submittedName>
</protein>